<accession>A0ABY5KQ72</accession>
<evidence type="ECO:0000313" key="3">
    <source>
        <dbReference type="Proteomes" id="UP001316384"/>
    </source>
</evidence>
<name>A0ABY5KQ72_9CELL</name>
<dbReference type="RefSeq" id="WP_227578202.1">
    <property type="nucleotide sequence ID" value="NZ_CP101987.1"/>
</dbReference>
<gene>
    <name evidence="2" type="ORF">NP048_04065</name>
</gene>
<dbReference type="EMBL" id="CP101987">
    <property type="protein sequence ID" value="UUI72642.1"/>
    <property type="molecule type" value="Genomic_DNA"/>
</dbReference>
<keyword evidence="3" id="KW-1185">Reference proteome</keyword>
<keyword evidence="1" id="KW-0812">Transmembrane</keyword>
<feature type="transmembrane region" description="Helical" evidence="1">
    <location>
        <begin position="41"/>
        <end position="61"/>
    </location>
</feature>
<keyword evidence="1" id="KW-0472">Membrane</keyword>
<dbReference type="Proteomes" id="UP001316384">
    <property type="component" value="Chromosome"/>
</dbReference>
<keyword evidence="1" id="KW-1133">Transmembrane helix</keyword>
<sequence>MELLVPPAYDLLWSVAVLAVLPLTVFALLRWRAVPSRHPVLWLLAILLLPVLGAVVFLAWAPRGVGGRESR</sequence>
<reference evidence="2 3" key="1">
    <citation type="submission" date="2022-07" db="EMBL/GenBank/DDBJ databases">
        <title>Novel species in genus cellulomonas.</title>
        <authorList>
            <person name="Ye L."/>
        </authorList>
    </citation>
    <scope>NUCLEOTIDE SEQUENCE [LARGE SCALE GENOMIC DNA]</scope>
    <source>
        <strain evidence="3">zg-B89</strain>
    </source>
</reference>
<evidence type="ECO:0000313" key="2">
    <source>
        <dbReference type="EMBL" id="UUI72642.1"/>
    </source>
</evidence>
<evidence type="ECO:0000256" key="1">
    <source>
        <dbReference type="SAM" id="Phobius"/>
    </source>
</evidence>
<organism evidence="2 3">
    <name type="scientific">Cellulomonas xiejunii</name>
    <dbReference type="NCBI Taxonomy" id="2968083"/>
    <lineage>
        <taxon>Bacteria</taxon>
        <taxon>Bacillati</taxon>
        <taxon>Actinomycetota</taxon>
        <taxon>Actinomycetes</taxon>
        <taxon>Micrococcales</taxon>
        <taxon>Cellulomonadaceae</taxon>
        <taxon>Cellulomonas</taxon>
    </lineage>
</organism>
<proteinExistence type="predicted"/>
<protein>
    <recommendedName>
        <fullName evidence="4">Cardiolipin synthase N-terminal domain-containing protein</fullName>
    </recommendedName>
</protein>
<feature type="transmembrane region" description="Helical" evidence="1">
    <location>
        <begin position="12"/>
        <end position="29"/>
    </location>
</feature>
<evidence type="ECO:0008006" key="4">
    <source>
        <dbReference type="Google" id="ProtNLM"/>
    </source>
</evidence>